<accession>A0A1J4U6R3</accession>
<protein>
    <recommendedName>
        <fullName evidence="3">Nudix hydrolase domain-containing protein</fullName>
    </recommendedName>
</protein>
<proteinExistence type="predicted"/>
<dbReference type="PANTHER" id="PTHR43046:SF14">
    <property type="entry name" value="MUTT_NUDIX FAMILY PROTEIN"/>
    <property type="match status" value="1"/>
</dbReference>
<dbReference type="PROSITE" id="PS51462">
    <property type="entry name" value="NUDIX"/>
    <property type="match status" value="1"/>
</dbReference>
<gene>
    <name evidence="4" type="ORF">AUJ23_04100</name>
</gene>
<evidence type="ECO:0000313" key="4">
    <source>
        <dbReference type="EMBL" id="OIO18270.1"/>
    </source>
</evidence>
<dbReference type="SUPFAM" id="SSF55811">
    <property type="entry name" value="Nudix"/>
    <property type="match status" value="1"/>
</dbReference>
<evidence type="ECO:0000313" key="5">
    <source>
        <dbReference type="Proteomes" id="UP000181941"/>
    </source>
</evidence>
<dbReference type="Gene3D" id="3.90.79.10">
    <property type="entry name" value="Nucleoside Triphosphate Pyrophosphohydrolase"/>
    <property type="match status" value="1"/>
</dbReference>
<dbReference type="GO" id="GO:0016787">
    <property type="term" value="F:hydrolase activity"/>
    <property type="evidence" value="ECO:0007669"/>
    <property type="project" value="UniProtKB-KW"/>
</dbReference>
<reference evidence="4 5" key="1">
    <citation type="journal article" date="2016" name="Environ. Microbiol.">
        <title>Genomic resolution of a cold subsurface aquifer community provides metabolic insights for novel microbes adapted to high CO concentrations.</title>
        <authorList>
            <person name="Probst A.J."/>
            <person name="Castelle C.J."/>
            <person name="Singh A."/>
            <person name="Brown C.T."/>
            <person name="Anantharaman K."/>
            <person name="Sharon I."/>
            <person name="Hug L.A."/>
            <person name="Burstein D."/>
            <person name="Emerson J.B."/>
            <person name="Thomas B.C."/>
            <person name="Banfield J.F."/>
        </authorList>
    </citation>
    <scope>NUCLEOTIDE SEQUENCE [LARGE SCALE GENOMIC DNA]</scope>
    <source>
        <strain evidence="4">CG1_02_32_51</strain>
    </source>
</reference>
<dbReference type="PANTHER" id="PTHR43046">
    <property type="entry name" value="GDP-MANNOSE MANNOSYL HYDROLASE"/>
    <property type="match status" value="1"/>
</dbReference>
<dbReference type="Proteomes" id="UP000181941">
    <property type="component" value="Unassembled WGS sequence"/>
</dbReference>
<comment type="caution">
    <text evidence="4">The sequence shown here is derived from an EMBL/GenBank/DDBJ whole genome shotgun (WGS) entry which is preliminary data.</text>
</comment>
<dbReference type="EMBL" id="MNVC01000048">
    <property type="protein sequence ID" value="OIO18270.1"/>
    <property type="molecule type" value="Genomic_DNA"/>
</dbReference>
<evidence type="ECO:0000256" key="1">
    <source>
        <dbReference type="ARBA" id="ARBA00001946"/>
    </source>
</evidence>
<name>A0A1J4U6R3_9BACT</name>
<dbReference type="STRING" id="1805238.AUJ23_04100"/>
<evidence type="ECO:0000256" key="2">
    <source>
        <dbReference type="ARBA" id="ARBA00022801"/>
    </source>
</evidence>
<evidence type="ECO:0000259" key="3">
    <source>
        <dbReference type="PROSITE" id="PS51462"/>
    </source>
</evidence>
<comment type="cofactor">
    <cofactor evidence="1">
        <name>Mg(2+)</name>
        <dbReference type="ChEBI" id="CHEBI:18420"/>
    </cofactor>
</comment>
<dbReference type="AlphaFoldDB" id="A0A1J4U6R3"/>
<dbReference type="InterPro" id="IPR015797">
    <property type="entry name" value="NUDIX_hydrolase-like_dom_sf"/>
</dbReference>
<sequence length="139" mass="16221">MKNIGVFCLLRRGDKIVLVKTKRKDLNWVLPGGAVNLKESLHEALLRELLEEVNFVPNNKPIFRCVFYSIEKYSLAFCYELFLENNDLKNIQFGTVSNNEIGEVGLFDIDYLPSLISKRTRIRIENVINNNVVYLFEYE</sequence>
<dbReference type="Pfam" id="PF00293">
    <property type="entry name" value="NUDIX"/>
    <property type="match status" value="1"/>
</dbReference>
<organism evidence="4 5">
    <name type="scientific">Candidatus Magasanikbacteria bacterium CG1_02_32_51</name>
    <dbReference type="NCBI Taxonomy" id="1805238"/>
    <lineage>
        <taxon>Bacteria</taxon>
        <taxon>Candidatus Magasanikiibacteriota</taxon>
    </lineage>
</organism>
<keyword evidence="2" id="KW-0378">Hydrolase</keyword>
<dbReference type="PROSITE" id="PS00893">
    <property type="entry name" value="NUDIX_BOX"/>
    <property type="match status" value="1"/>
</dbReference>
<feature type="domain" description="Nudix hydrolase" evidence="3">
    <location>
        <begin position="1"/>
        <end position="129"/>
    </location>
</feature>
<dbReference type="InterPro" id="IPR020084">
    <property type="entry name" value="NUDIX_hydrolase_CS"/>
</dbReference>
<dbReference type="InterPro" id="IPR000086">
    <property type="entry name" value="NUDIX_hydrolase_dom"/>
</dbReference>